<organism evidence="2 3">
    <name type="scientific">Liparis tanakae</name>
    <name type="common">Tanaka's snailfish</name>
    <dbReference type="NCBI Taxonomy" id="230148"/>
    <lineage>
        <taxon>Eukaryota</taxon>
        <taxon>Metazoa</taxon>
        <taxon>Chordata</taxon>
        <taxon>Craniata</taxon>
        <taxon>Vertebrata</taxon>
        <taxon>Euteleostomi</taxon>
        <taxon>Actinopterygii</taxon>
        <taxon>Neopterygii</taxon>
        <taxon>Teleostei</taxon>
        <taxon>Neoteleostei</taxon>
        <taxon>Acanthomorphata</taxon>
        <taxon>Eupercaria</taxon>
        <taxon>Perciformes</taxon>
        <taxon>Cottioidei</taxon>
        <taxon>Cottales</taxon>
        <taxon>Liparidae</taxon>
        <taxon>Liparis</taxon>
    </lineage>
</organism>
<accession>A0A4Z2G819</accession>
<evidence type="ECO:0000313" key="3">
    <source>
        <dbReference type="Proteomes" id="UP000314294"/>
    </source>
</evidence>
<dbReference type="EMBL" id="SRLO01000665">
    <property type="protein sequence ID" value="TNN49195.1"/>
    <property type="molecule type" value="Genomic_DNA"/>
</dbReference>
<dbReference type="AlphaFoldDB" id="A0A4Z2G819"/>
<sequence>MDGAASSYTYSGGFDYTHKAVSEQAEPTQAEPAGRNCRGTRLAGRVTLISVLSPASRVAPWGGGTRGAREITEKMRWGSEPRGAVLVHGREEEMMSDADLHPPASGGRCRSQRPPFLQPSLTPRSVC</sequence>
<gene>
    <name evidence="2" type="ORF">EYF80_040614</name>
</gene>
<evidence type="ECO:0000256" key="1">
    <source>
        <dbReference type="SAM" id="MobiDB-lite"/>
    </source>
</evidence>
<dbReference type="Proteomes" id="UP000314294">
    <property type="component" value="Unassembled WGS sequence"/>
</dbReference>
<feature type="region of interest" description="Disordered" evidence="1">
    <location>
        <begin position="93"/>
        <end position="127"/>
    </location>
</feature>
<name>A0A4Z2G819_9TELE</name>
<evidence type="ECO:0000313" key="2">
    <source>
        <dbReference type="EMBL" id="TNN49195.1"/>
    </source>
</evidence>
<proteinExistence type="predicted"/>
<comment type="caution">
    <text evidence="2">The sequence shown here is derived from an EMBL/GenBank/DDBJ whole genome shotgun (WGS) entry which is preliminary data.</text>
</comment>
<reference evidence="2 3" key="1">
    <citation type="submission" date="2019-03" db="EMBL/GenBank/DDBJ databases">
        <title>First draft genome of Liparis tanakae, snailfish: a comprehensive survey of snailfish specific genes.</title>
        <authorList>
            <person name="Kim W."/>
            <person name="Song I."/>
            <person name="Jeong J.-H."/>
            <person name="Kim D."/>
            <person name="Kim S."/>
            <person name="Ryu S."/>
            <person name="Song J.Y."/>
            <person name="Lee S.K."/>
        </authorList>
    </citation>
    <scope>NUCLEOTIDE SEQUENCE [LARGE SCALE GENOMIC DNA]</scope>
    <source>
        <tissue evidence="2">Muscle</tissue>
    </source>
</reference>
<keyword evidence="3" id="KW-1185">Reference proteome</keyword>
<protein>
    <submittedName>
        <fullName evidence="2">Uncharacterized protein</fullName>
    </submittedName>
</protein>